<feature type="region of interest" description="Disordered" evidence="4">
    <location>
        <begin position="432"/>
        <end position="462"/>
    </location>
</feature>
<name>A0AAV6G713_9TELE</name>
<evidence type="ECO:0000256" key="1">
    <source>
        <dbReference type="ARBA" id="ARBA00022723"/>
    </source>
</evidence>
<keyword evidence="1" id="KW-0479">Metal-binding</keyword>
<proteinExistence type="predicted"/>
<evidence type="ECO:0000256" key="3">
    <source>
        <dbReference type="ARBA" id="ARBA00022833"/>
    </source>
</evidence>
<feature type="compositionally biased region" description="Low complexity" evidence="4">
    <location>
        <begin position="186"/>
        <end position="215"/>
    </location>
</feature>
<evidence type="ECO:0000313" key="6">
    <source>
        <dbReference type="EMBL" id="KAG5270918.1"/>
    </source>
</evidence>
<feature type="region of interest" description="Disordered" evidence="4">
    <location>
        <begin position="305"/>
        <end position="365"/>
    </location>
</feature>
<dbReference type="GO" id="GO:0005634">
    <property type="term" value="C:nucleus"/>
    <property type="evidence" value="ECO:0007669"/>
    <property type="project" value="TreeGrafter"/>
</dbReference>
<organism evidence="6 7">
    <name type="scientific">Alosa alosa</name>
    <name type="common">allis shad</name>
    <dbReference type="NCBI Taxonomy" id="278164"/>
    <lineage>
        <taxon>Eukaryota</taxon>
        <taxon>Metazoa</taxon>
        <taxon>Chordata</taxon>
        <taxon>Craniata</taxon>
        <taxon>Vertebrata</taxon>
        <taxon>Euteleostomi</taxon>
        <taxon>Actinopterygii</taxon>
        <taxon>Neopterygii</taxon>
        <taxon>Teleostei</taxon>
        <taxon>Clupei</taxon>
        <taxon>Clupeiformes</taxon>
        <taxon>Clupeoidei</taxon>
        <taxon>Clupeidae</taxon>
        <taxon>Alosa</taxon>
    </lineage>
</organism>
<comment type="caution">
    <text evidence="6">The sequence shown here is derived from an EMBL/GenBank/DDBJ whole genome shotgun (WGS) entry which is preliminary data.</text>
</comment>
<dbReference type="GO" id="GO:0008270">
    <property type="term" value="F:zinc ion binding"/>
    <property type="evidence" value="ECO:0007669"/>
    <property type="project" value="UniProtKB-KW"/>
</dbReference>
<feature type="compositionally biased region" description="Basic residues" evidence="4">
    <location>
        <begin position="602"/>
        <end position="616"/>
    </location>
</feature>
<feature type="compositionally biased region" description="Basic and acidic residues" evidence="4">
    <location>
        <begin position="325"/>
        <end position="336"/>
    </location>
</feature>
<evidence type="ECO:0000313" key="7">
    <source>
        <dbReference type="Proteomes" id="UP000823561"/>
    </source>
</evidence>
<dbReference type="EMBL" id="JADWDJ010000013">
    <property type="protein sequence ID" value="KAG5270918.1"/>
    <property type="molecule type" value="Genomic_DNA"/>
</dbReference>
<feature type="compositionally biased region" description="Low complexity" evidence="4">
    <location>
        <begin position="140"/>
        <end position="155"/>
    </location>
</feature>
<feature type="compositionally biased region" description="Basic residues" evidence="4">
    <location>
        <begin position="553"/>
        <end position="562"/>
    </location>
</feature>
<evidence type="ECO:0000256" key="4">
    <source>
        <dbReference type="SAM" id="MobiDB-lite"/>
    </source>
</evidence>
<dbReference type="PROSITE" id="PS00028">
    <property type="entry name" value="ZINC_FINGER_C2H2_1"/>
    <property type="match status" value="1"/>
</dbReference>
<feature type="compositionally biased region" description="Basic and acidic residues" evidence="4">
    <location>
        <begin position="231"/>
        <end position="251"/>
    </location>
</feature>
<keyword evidence="2" id="KW-0863">Zinc-finger</keyword>
<keyword evidence="7" id="KW-1185">Reference proteome</keyword>
<keyword evidence="3" id="KW-0862">Zinc</keyword>
<dbReference type="AlphaFoldDB" id="A0AAV6G713"/>
<dbReference type="PANTHER" id="PTHR17614">
    <property type="entry name" value="ZINC FINGER-CONTAINING"/>
    <property type="match status" value="1"/>
</dbReference>
<feature type="region of interest" description="Disordered" evidence="4">
    <location>
        <begin position="99"/>
        <end position="284"/>
    </location>
</feature>
<feature type="domain" description="C2H2-type" evidence="5">
    <location>
        <begin position="35"/>
        <end position="57"/>
    </location>
</feature>
<sequence>MTSMDDIGVRWLPDYAEKEKAIAKALEELKANFYCELCEKQYHKHQEFDNHINSYDHAHKQRLKELKQREFARNVASKSWKDERKQERALKRLYQLAQFRQQSDSERKPTLPAVTPSADGPDEAGPRPHAPLRQPPPPQSRQSPSSSASAPPHSLGSWTPAASCFARLTPGRRKQQRPGGGRRPGLRALLSRSPSPSSSSPSSSSPSSSSSSSGPLIPPGKLPENVGVNEARTRIEDTSERDEAGERDGSAKARVHVLPYANADPDDPLQHSEKPRSGSTQTSLIRAHACGQGHGEAASLLRAHTHPHDKHTPPSPEPRGMTAESGHRRESACHSSEEEEEEDEEEQGERAAQTDGSFVSVQRKDGGASLRWPTELLLYTHTEPRLPYSCNPHHAQAHTHTTHTHLLLDTHAQTHHGGDAIPYLTPTQDASSCCATADPSEETSSPEATLASHSHAGSRTPETVEDQVVHVHTRQKQRADISATHTLHPARSLGPVYAITHTVAVANLGHRVKYQKRRSTAEEGETESGCPETPGVDPLVTMARPEQAALLTRCKRHKRKRKTDADADGDINAKRSGSGEDQRDPEVSPVLGADEGQERQKHEGRRRRRRRRRRKRVLEERSSSPVAVATAERSLRSVVVKSFSAPPSKRRRKRRAVRRMTEAFDRERWTPFSPDPPSPCSAASAEGYGWSYGFYDIYGPDDGSCRWQPETGAVTSRTSCHSRLRGRRQEARRNGTTSRPQGSSSGPPGVEGVVSPPLTFVCPATAQSSGTAGTVQSAKDLTDI</sequence>
<feature type="compositionally biased region" description="Polar residues" evidence="4">
    <location>
        <begin position="765"/>
        <end position="784"/>
    </location>
</feature>
<accession>A0AAV6G713</accession>
<feature type="compositionally biased region" description="Low complexity" evidence="4">
    <location>
        <begin position="742"/>
        <end position="757"/>
    </location>
</feature>
<gene>
    <name evidence="6" type="ORF">AALO_G00173780</name>
</gene>
<feature type="region of interest" description="Disordered" evidence="4">
    <location>
        <begin position="516"/>
        <end position="630"/>
    </location>
</feature>
<feature type="compositionally biased region" description="Basic and acidic residues" evidence="4">
    <location>
        <begin position="571"/>
        <end position="586"/>
    </location>
</feature>
<dbReference type="InterPro" id="IPR052445">
    <property type="entry name" value="ZnF-G_patch_domain"/>
</dbReference>
<evidence type="ECO:0000259" key="5">
    <source>
        <dbReference type="PROSITE" id="PS00028"/>
    </source>
</evidence>
<evidence type="ECO:0000256" key="2">
    <source>
        <dbReference type="ARBA" id="ARBA00022771"/>
    </source>
</evidence>
<reference evidence="6" key="1">
    <citation type="submission" date="2020-10" db="EMBL/GenBank/DDBJ databases">
        <title>Chromosome-scale genome assembly of the Allis shad, Alosa alosa.</title>
        <authorList>
            <person name="Margot Z."/>
            <person name="Christophe K."/>
            <person name="Cabau C."/>
            <person name="Louis A."/>
            <person name="Berthelot C."/>
            <person name="Parey E."/>
            <person name="Roest Crollius H."/>
            <person name="Montfort J."/>
            <person name="Robinson-Rechavi M."/>
            <person name="Bucao C."/>
            <person name="Bouchez O."/>
            <person name="Gislard M."/>
            <person name="Lluch J."/>
            <person name="Milhes M."/>
            <person name="Lampietro C."/>
            <person name="Lopez Roques C."/>
            <person name="Donnadieu C."/>
            <person name="Braasch I."/>
            <person name="Desvignes T."/>
            <person name="Postlethwait J."/>
            <person name="Bobe J."/>
            <person name="Guiguen Y."/>
        </authorList>
    </citation>
    <scope>NUCLEOTIDE SEQUENCE</scope>
    <source>
        <strain evidence="6">M-15738</strain>
        <tissue evidence="6">Blood</tissue>
    </source>
</reference>
<dbReference type="Proteomes" id="UP000823561">
    <property type="component" value="Chromosome 13"/>
</dbReference>
<feature type="compositionally biased region" description="Polar residues" evidence="4">
    <location>
        <begin position="442"/>
        <end position="461"/>
    </location>
</feature>
<feature type="region of interest" description="Disordered" evidence="4">
    <location>
        <begin position="709"/>
        <end position="784"/>
    </location>
</feature>
<dbReference type="PANTHER" id="PTHR17614:SF12">
    <property type="entry name" value="ZINC FINGER PROTEIN 804B"/>
    <property type="match status" value="1"/>
</dbReference>
<dbReference type="InterPro" id="IPR013087">
    <property type="entry name" value="Znf_C2H2_type"/>
</dbReference>
<feature type="compositionally biased region" description="Acidic residues" evidence="4">
    <location>
        <begin position="337"/>
        <end position="347"/>
    </location>
</feature>
<protein>
    <recommendedName>
        <fullName evidence="5">C2H2-type domain-containing protein</fullName>
    </recommendedName>
</protein>